<accession>A0A849VGU0</accession>
<dbReference type="GO" id="GO:0009432">
    <property type="term" value="P:SOS response"/>
    <property type="evidence" value="ECO:0007669"/>
    <property type="project" value="TreeGrafter"/>
</dbReference>
<dbReference type="PANTHER" id="PTHR21621">
    <property type="entry name" value="RIBOSOMAL PROTEIN S6 MODIFICATION PROTEIN"/>
    <property type="match status" value="1"/>
</dbReference>
<reference evidence="2 3" key="1">
    <citation type="submission" date="2020-04" db="EMBL/GenBank/DDBJ databases">
        <title>Pseudoalteromonas caenipelagi sp. nov., isolated from a tidal flat.</title>
        <authorList>
            <person name="Park S."/>
            <person name="Yoon J.-H."/>
        </authorList>
    </citation>
    <scope>NUCLEOTIDE SEQUENCE [LARGE SCALE GENOMIC DNA]</scope>
    <source>
        <strain evidence="2 3">JBTF-M23</strain>
    </source>
</reference>
<evidence type="ECO:0000313" key="2">
    <source>
        <dbReference type="EMBL" id="NOU52485.1"/>
    </source>
</evidence>
<dbReference type="SUPFAM" id="SSF56059">
    <property type="entry name" value="Glutathione synthetase ATP-binding domain-like"/>
    <property type="match status" value="1"/>
</dbReference>
<dbReference type="GO" id="GO:0005737">
    <property type="term" value="C:cytoplasm"/>
    <property type="evidence" value="ECO:0007669"/>
    <property type="project" value="TreeGrafter"/>
</dbReference>
<dbReference type="PANTHER" id="PTHR21621:SF0">
    <property type="entry name" value="BETA-CITRYLGLUTAMATE SYNTHASE B-RELATED"/>
    <property type="match status" value="1"/>
</dbReference>
<protein>
    <recommendedName>
        <fullName evidence="1">MvdD-like pre-ATP grasp domain-containing protein</fullName>
    </recommendedName>
</protein>
<dbReference type="AlphaFoldDB" id="A0A849VGU0"/>
<evidence type="ECO:0000313" key="3">
    <source>
        <dbReference type="Proteomes" id="UP000586305"/>
    </source>
</evidence>
<dbReference type="GO" id="GO:0018169">
    <property type="term" value="F:ribosomal S6-glutamic acid ligase activity"/>
    <property type="evidence" value="ECO:0007669"/>
    <property type="project" value="TreeGrafter"/>
</dbReference>
<keyword evidence="3" id="KW-1185">Reference proteome</keyword>
<comment type="caution">
    <text evidence="2">The sequence shown here is derived from an EMBL/GenBank/DDBJ whole genome shotgun (WGS) entry which is preliminary data.</text>
</comment>
<dbReference type="Pfam" id="PF21068">
    <property type="entry name" value="ATPgraspMvdD"/>
    <property type="match status" value="1"/>
</dbReference>
<dbReference type="RefSeq" id="WP_171627546.1">
    <property type="nucleotide sequence ID" value="NZ_JABBPG010000010.1"/>
</dbReference>
<name>A0A849VGU0_9GAMM</name>
<dbReference type="EMBL" id="JABBPG010000010">
    <property type="protein sequence ID" value="NOU52485.1"/>
    <property type="molecule type" value="Genomic_DNA"/>
</dbReference>
<dbReference type="Gene3D" id="3.30.470.20">
    <property type="entry name" value="ATP-grasp fold, B domain"/>
    <property type="match status" value="1"/>
</dbReference>
<feature type="domain" description="MvdD-like pre-ATP grasp" evidence="1">
    <location>
        <begin position="3"/>
        <end position="121"/>
    </location>
</feature>
<organism evidence="2 3">
    <name type="scientific">Pseudoalteromonas caenipelagi</name>
    <dbReference type="NCBI Taxonomy" id="2726988"/>
    <lineage>
        <taxon>Bacteria</taxon>
        <taxon>Pseudomonadati</taxon>
        <taxon>Pseudomonadota</taxon>
        <taxon>Gammaproteobacteria</taxon>
        <taxon>Alteromonadales</taxon>
        <taxon>Pseudoalteromonadaceae</taxon>
        <taxon>Pseudoalteromonas</taxon>
    </lineage>
</organism>
<proteinExistence type="predicted"/>
<sequence>MKEVLIISYSDDYHVKKIKPLLKHNNINYYTLYLDKFPKDYSFTQLFKSDNSEVYITHLETHKKIKFSDIGAVWLRKPSTYSYLSEEMESGLREFADQETEHALFSALYCLDCFWISHPKHLRAAMWKGEQLQRASQFGFQIPNTIISQNASDIRSFYLDHNKVVYKAMASSTFIDSNGQEQGVATTLVDQTMLENTDSLSLLPNQFQEYIDKAYELRVTIIGEQVFAAKLDSQAHEETQVDCRNLTVDIPMSAYTLPSHIEHACLSLVKSYELNYSALDLIVTPRGEYIFLENNPNGQFMFVEEKVPELGISNALINTLQKACQ</sequence>
<evidence type="ECO:0000259" key="1">
    <source>
        <dbReference type="Pfam" id="PF21068"/>
    </source>
</evidence>
<dbReference type="Proteomes" id="UP000586305">
    <property type="component" value="Unassembled WGS sequence"/>
</dbReference>
<dbReference type="InterPro" id="IPR048936">
    <property type="entry name" value="MvdD-like_ATPgrasp"/>
</dbReference>
<gene>
    <name evidence="2" type="ORF">HG263_18390</name>
</gene>